<evidence type="ECO:0000313" key="2">
    <source>
        <dbReference type="Proteomes" id="UP000185426"/>
    </source>
</evidence>
<name>A0A1L6ZLL5_BACIA</name>
<evidence type="ECO:0000313" key="1">
    <source>
        <dbReference type="EMBL" id="APT47390.1"/>
    </source>
</evidence>
<dbReference type="InterPro" id="IPR013514">
    <property type="entry name" value="DUF3199_YqbG"/>
</dbReference>
<dbReference type="EMBL" id="CP015607">
    <property type="protein sequence ID" value="APT47390.1"/>
    <property type="molecule type" value="Genomic_DNA"/>
</dbReference>
<proteinExistence type="predicted"/>
<dbReference type="Gene3D" id="1.10.3230.10">
    <property type="entry name" value="YqbG-like"/>
    <property type="match status" value="1"/>
</dbReference>
<dbReference type="CDD" id="cd08053">
    <property type="entry name" value="Yqbg"/>
    <property type="match status" value="1"/>
</dbReference>
<sequence length="130" mass="14564">MLISPEDVRAYTVFESVKNRSDELLESDIIEAEAEVFKIAGHDFTSEKYQPLPEKAKIALIKMAQFFALINGDESIIKGYKSEKIGDYSYTLADGNAISKPDVYNLLIDFIEPSEAPEDPGSTKLRLRSL</sequence>
<evidence type="ECO:0008006" key="3">
    <source>
        <dbReference type="Google" id="ProtNLM"/>
    </source>
</evidence>
<dbReference type="Pfam" id="PF11436">
    <property type="entry name" value="DUF3199"/>
    <property type="match status" value="1"/>
</dbReference>
<organism evidence="1 2">
    <name type="scientific">Bacillus safensis</name>
    <dbReference type="NCBI Taxonomy" id="561879"/>
    <lineage>
        <taxon>Bacteria</taxon>
        <taxon>Bacillati</taxon>
        <taxon>Bacillota</taxon>
        <taxon>Bacilli</taxon>
        <taxon>Bacillales</taxon>
        <taxon>Bacillaceae</taxon>
        <taxon>Bacillus</taxon>
    </lineage>
</organism>
<dbReference type="RefSeq" id="WP_075623145.1">
    <property type="nucleotide sequence ID" value="NZ_CP015607.1"/>
</dbReference>
<accession>A0A1L6ZLL5</accession>
<reference evidence="1 2" key="1">
    <citation type="submission" date="2016-05" db="EMBL/GenBank/DDBJ databases">
        <title>Complete Genome and Methylome Analysis of Psychrotrophic Bacterial Isolates from Antarctic Lake Untersee.</title>
        <authorList>
            <person name="Fomenkov A."/>
            <person name="Akimov V.N."/>
            <person name="Vasilyeva L.V."/>
            <person name="Andersen D."/>
            <person name="Vincze T."/>
            <person name="Roberts R.J."/>
        </authorList>
    </citation>
    <scope>NUCLEOTIDE SEQUENCE [LARGE SCALE GENOMIC DNA]</scope>
    <source>
        <strain evidence="1 2">U14-5</strain>
    </source>
</reference>
<dbReference type="Proteomes" id="UP000185426">
    <property type="component" value="Chromosome"/>
</dbReference>
<protein>
    <recommendedName>
        <fullName evidence="3">DUF3199 family protein</fullName>
    </recommendedName>
</protein>
<dbReference type="SUPFAM" id="SSF116915">
    <property type="entry name" value="Hypothetical protein YqbG"/>
    <property type="match status" value="1"/>
</dbReference>
<dbReference type="InterPro" id="IPR036558">
    <property type="entry name" value="YqbG-like_sf"/>
</dbReference>
<dbReference type="AlphaFoldDB" id="A0A1L6ZLL5"/>
<gene>
    <name evidence="1" type="ORF">BSA145_16865</name>
</gene>